<dbReference type="Proteomes" id="UP000002640">
    <property type="component" value="Unassembled WGS sequence"/>
</dbReference>
<dbReference type="InParanoid" id="G4Z8V9"/>
<evidence type="ECO:0000313" key="3">
    <source>
        <dbReference type="Proteomes" id="UP000002640"/>
    </source>
</evidence>
<feature type="domain" description="VPS9" evidence="1">
    <location>
        <begin position="198"/>
        <end position="366"/>
    </location>
</feature>
<reference evidence="2 3" key="1">
    <citation type="journal article" date="2006" name="Science">
        <title>Phytophthora genome sequences uncover evolutionary origins and mechanisms of pathogenesis.</title>
        <authorList>
            <person name="Tyler B.M."/>
            <person name="Tripathy S."/>
            <person name="Zhang X."/>
            <person name="Dehal P."/>
            <person name="Jiang R.H."/>
            <person name="Aerts A."/>
            <person name="Arredondo F.D."/>
            <person name="Baxter L."/>
            <person name="Bensasson D."/>
            <person name="Beynon J.L."/>
            <person name="Chapman J."/>
            <person name="Damasceno C.M."/>
            <person name="Dorrance A.E."/>
            <person name="Dou D."/>
            <person name="Dickerman A.W."/>
            <person name="Dubchak I.L."/>
            <person name="Garbelotto M."/>
            <person name="Gijzen M."/>
            <person name="Gordon S.G."/>
            <person name="Govers F."/>
            <person name="Grunwald N.J."/>
            <person name="Huang W."/>
            <person name="Ivors K.L."/>
            <person name="Jones R.W."/>
            <person name="Kamoun S."/>
            <person name="Krampis K."/>
            <person name="Lamour K.H."/>
            <person name="Lee M.K."/>
            <person name="McDonald W.H."/>
            <person name="Medina M."/>
            <person name="Meijer H.J."/>
            <person name="Nordberg E.K."/>
            <person name="Maclean D.J."/>
            <person name="Ospina-Giraldo M.D."/>
            <person name="Morris P.F."/>
            <person name="Phuntumart V."/>
            <person name="Putnam N.H."/>
            <person name="Rash S."/>
            <person name="Rose J.K."/>
            <person name="Sakihama Y."/>
            <person name="Salamov A.A."/>
            <person name="Savidor A."/>
            <person name="Scheuring C.F."/>
            <person name="Smith B.M."/>
            <person name="Sobral B.W."/>
            <person name="Terry A."/>
            <person name="Torto-Alalibo T.A."/>
            <person name="Win J."/>
            <person name="Xu Z."/>
            <person name="Zhang H."/>
            <person name="Grigoriev I.V."/>
            <person name="Rokhsar D.S."/>
            <person name="Boore J.L."/>
        </authorList>
    </citation>
    <scope>NUCLEOTIDE SEQUENCE [LARGE SCALE GENOMIC DNA]</scope>
    <source>
        <strain evidence="2 3">P6497</strain>
    </source>
</reference>
<protein>
    <recommendedName>
        <fullName evidence="1">VPS9 domain-containing protein</fullName>
    </recommendedName>
</protein>
<organism evidence="2 3">
    <name type="scientific">Phytophthora sojae (strain P6497)</name>
    <name type="common">Soybean stem and root rot agent</name>
    <name type="synonym">Phytophthora megasperma f. sp. glycines</name>
    <dbReference type="NCBI Taxonomy" id="1094619"/>
    <lineage>
        <taxon>Eukaryota</taxon>
        <taxon>Sar</taxon>
        <taxon>Stramenopiles</taxon>
        <taxon>Oomycota</taxon>
        <taxon>Peronosporomycetes</taxon>
        <taxon>Peronosporales</taxon>
        <taxon>Peronosporaceae</taxon>
        <taxon>Phytophthora</taxon>
    </lineage>
</organism>
<name>G4Z8V9_PHYSP</name>
<accession>G4Z8V9</accession>
<gene>
    <name evidence="2" type="ORF">PHYSODRAFT_491497</name>
</gene>
<dbReference type="EMBL" id="JH159153">
    <property type="protein sequence ID" value="EGZ19730.1"/>
    <property type="molecule type" value="Genomic_DNA"/>
</dbReference>
<dbReference type="InterPro" id="IPR003123">
    <property type="entry name" value="VPS9"/>
</dbReference>
<dbReference type="RefSeq" id="XP_009522447.1">
    <property type="nucleotide sequence ID" value="XM_009524152.1"/>
</dbReference>
<sequence>MTTKLQFVVEQSARQLQLGVDASVQWTRLLEELPVQERDYLSRAADEQFEEQMKYLTGPREGERDAAIQRHLHGILVLTAPQRNGQTVAKTPVHHSLRHLLQAFANIFRGCYAGLLQYGGQGSGVRAGVSVDRVTCALPLVAADVTQFAAILAQVVMFKYPFVQPGEMQRKVVQKSVLAALFDALQPALHGLYVASFQREDALVEDVAELCRTNALEYFEVKPVFRLDGSWQQQDRLADGNERRLLTLRHYNAAIYHMSNLASERSPITKLERVALVCEEVDRAVKAYYKLQPVDSRPSPKELNITTEDLCALLSFILVSAPSSCLHVFTQLALLGSFISPSNANGREGFALAACTTAVQHLMQLR</sequence>
<evidence type="ECO:0000259" key="1">
    <source>
        <dbReference type="PROSITE" id="PS51205"/>
    </source>
</evidence>
<dbReference type="AlphaFoldDB" id="G4Z8V9"/>
<dbReference type="KEGG" id="psoj:PHYSODRAFT_491497"/>
<dbReference type="Pfam" id="PF02204">
    <property type="entry name" value="VPS9"/>
    <property type="match status" value="1"/>
</dbReference>
<dbReference type="PROSITE" id="PS51205">
    <property type="entry name" value="VPS9"/>
    <property type="match status" value="1"/>
</dbReference>
<dbReference type="GeneID" id="20656712"/>
<keyword evidence="3" id="KW-1185">Reference proteome</keyword>
<evidence type="ECO:0000313" key="2">
    <source>
        <dbReference type="EMBL" id="EGZ19730.1"/>
    </source>
</evidence>
<dbReference type="OMA" id="FVLQYRE"/>
<dbReference type="InterPro" id="IPR037191">
    <property type="entry name" value="VPS9_dom_sf"/>
</dbReference>
<proteinExistence type="predicted"/>
<dbReference type="Gene3D" id="1.20.1050.80">
    <property type="entry name" value="VPS9 domain"/>
    <property type="match status" value="1"/>
</dbReference>
<dbReference type="SUPFAM" id="SSF109993">
    <property type="entry name" value="VPS9 domain"/>
    <property type="match status" value="1"/>
</dbReference>